<reference evidence="2 3" key="1">
    <citation type="journal article" date="2014" name="Agronomy (Basel)">
        <title>A Draft Genome Sequence for Ensete ventricosum, the Drought-Tolerant Tree Against Hunger.</title>
        <authorList>
            <person name="Harrison J."/>
            <person name="Moore K.A."/>
            <person name="Paszkiewicz K."/>
            <person name="Jones T."/>
            <person name="Grant M."/>
            <person name="Ambacheew D."/>
            <person name="Muzemil S."/>
            <person name="Studholme D.J."/>
        </authorList>
    </citation>
    <scope>NUCLEOTIDE SEQUENCE [LARGE SCALE GENOMIC DNA]</scope>
</reference>
<organism evidence="2 3">
    <name type="scientific">Ensete ventricosum</name>
    <name type="common">Abyssinian banana</name>
    <name type="synonym">Musa ensete</name>
    <dbReference type="NCBI Taxonomy" id="4639"/>
    <lineage>
        <taxon>Eukaryota</taxon>
        <taxon>Viridiplantae</taxon>
        <taxon>Streptophyta</taxon>
        <taxon>Embryophyta</taxon>
        <taxon>Tracheophyta</taxon>
        <taxon>Spermatophyta</taxon>
        <taxon>Magnoliopsida</taxon>
        <taxon>Liliopsida</taxon>
        <taxon>Zingiberales</taxon>
        <taxon>Musaceae</taxon>
        <taxon>Ensete</taxon>
    </lineage>
</organism>
<comment type="caution">
    <text evidence="2">The sequence shown here is derived from an EMBL/GenBank/DDBJ whole genome shotgun (WGS) entry which is preliminary data.</text>
</comment>
<dbReference type="Proteomes" id="UP000287651">
    <property type="component" value="Unassembled WGS sequence"/>
</dbReference>
<evidence type="ECO:0000313" key="3">
    <source>
        <dbReference type="Proteomes" id="UP000287651"/>
    </source>
</evidence>
<name>A0A426WWE8_ENSVE</name>
<dbReference type="EMBL" id="AMZH03038061">
    <property type="protein sequence ID" value="RRT31575.1"/>
    <property type="molecule type" value="Genomic_DNA"/>
</dbReference>
<evidence type="ECO:0000256" key="1">
    <source>
        <dbReference type="SAM" id="MobiDB-lite"/>
    </source>
</evidence>
<proteinExistence type="predicted"/>
<sequence length="129" mass="14553">MHQVDAVGNSPGVGRKLAEGIGSSPGWRKRVRQKKIETHRKIVGGSRKACRKLGWSYNELRSSLGIGPSSDDEMVSHWEFAKRFAEGIGKLTGNTKGDRREEDRRIGRKNVRGYRIMREIWVAANTFGE</sequence>
<feature type="region of interest" description="Disordered" evidence="1">
    <location>
        <begin position="1"/>
        <end position="34"/>
    </location>
</feature>
<protein>
    <submittedName>
        <fullName evidence="2">Uncharacterized protein</fullName>
    </submittedName>
</protein>
<gene>
    <name evidence="2" type="ORF">B296_00044201</name>
</gene>
<evidence type="ECO:0000313" key="2">
    <source>
        <dbReference type="EMBL" id="RRT31575.1"/>
    </source>
</evidence>
<dbReference type="AlphaFoldDB" id="A0A426WWE8"/>
<accession>A0A426WWE8</accession>